<name>A0A0F9D1K3_9ZZZZ</name>
<evidence type="ECO:0000313" key="1">
    <source>
        <dbReference type="EMBL" id="KKL05978.1"/>
    </source>
</evidence>
<proteinExistence type="predicted"/>
<organism evidence="1">
    <name type="scientific">marine sediment metagenome</name>
    <dbReference type="NCBI Taxonomy" id="412755"/>
    <lineage>
        <taxon>unclassified sequences</taxon>
        <taxon>metagenomes</taxon>
        <taxon>ecological metagenomes</taxon>
    </lineage>
</organism>
<accession>A0A0F9D1K3</accession>
<protein>
    <submittedName>
        <fullName evidence="1">Uncharacterized protein</fullName>
    </submittedName>
</protein>
<dbReference type="EMBL" id="LAZR01043901">
    <property type="protein sequence ID" value="KKL05978.1"/>
    <property type="molecule type" value="Genomic_DNA"/>
</dbReference>
<comment type="caution">
    <text evidence="1">The sequence shown here is derived from an EMBL/GenBank/DDBJ whole genome shotgun (WGS) entry which is preliminary data.</text>
</comment>
<reference evidence="1" key="1">
    <citation type="journal article" date="2015" name="Nature">
        <title>Complex archaea that bridge the gap between prokaryotes and eukaryotes.</title>
        <authorList>
            <person name="Spang A."/>
            <person name="Saw J.H."/>
            <person name="Jorgensen S.L."/>
            <person name="Zaremba-Niedzwiedzka K."/>
            <person name="Martijn J."/>
            <person name="Lind A.E."/>
            <person name="van Eijk R."/>
            <person name="Schleper C."/>
            <person name="Guy L."/>
            <person name="Ettema T.J."/>
        </authorList>
    </citation>
    <scope>NUCLEOTIDE SEQUENCE</scope>
</reference>
<sequence>MPNDDDSNSTVDLGDYSIIEWVPGGGMTDWEDSMSRDFGLSLPAFLLYAQATNLQQRVFARTISSLRRNSCMLFHVKDTKFALYPSEPTIQNFLEAAQKEWDCNMALTTIPISNKTAGSGRDPELVTPLQDLADIIAWEASEAFRAPYYPGIPEVEALTPEHVDEVMAGMQREATRERRGKQEVLYAKLPRERQVALAERRRWWFGHFGVTPQSWKSGNFSLWNVSVDRDIPDMEKTS</sequence>
<dbReference type="AlphaFoldDB" id="A0A0F9D1K3"/>
<gene>
    <name evidence="1" type="ORF">LCGC14_2600630</name>
</gene>